<evidence type="ECO:0000256" key="2">
    <source>
        <dbReference type="ARBA" id="ARBA00022448"/>
    </source>
</evidence>
<sequence length="1019" mass="111090">MKKYCLLLLITIALTNVAYAQRLVRGKVSDGTGASLPGANVYIKGTSLGTSTDAEGRFALQIPAEYNNAIIIVSLIGYKTQELTAGDQPLEIVLLEDTEVLEEIVVTGYSAEQREKVMGAVSTVQSAALNKLPVPTLDMALQGRAAGVVVTQNTGAPGEGVSVRVRGVGSINSGNYPLYVIDGIPTLDISAFSLQDVESLTILKDASAAALYGSRAANGVVVITTKTGRGSRPTVQINTQFGVQSPTRLIDMTNTADYVTLYNEAAANDNVGKTGIFLRPLITESMAQNFDDADHVDAIMRDAILQTHSFSIAGSEGKTSYALSASYFNQEGIIKSSDYERVTARINLESDVKEWLTAGVNFNLSKSTTNLIPSSGDGAGGNGGSVVRYAFFRTPAISVYDGAGDFVDRPALFQFLGDGYNPVGMLAYNNNKRINDRLFGKLYFKLNLMEGLSFVSNIGLDVSTQNQRRFDRNWGTLNRINNPNRLTVIDSDFQGLTFSNFATYEKSAGEHTLNFLLGTEAIKNQTYVFNATDNNFPDQENSLVYLGNGQGIKTNSEGRVGNALLSFFGKAGYEFKERYLVSATLRKDGSSRFGPDNRWGTFYAGSLGWRMEQENFLTDVSWLSKLFVRAGYGSIGNQEIADYAYVDKVGNTYYYPYGNAVAVGYAINQLGNSKVKWETSNQLNAGVDVEIANGAFAFSIDYFNKVTSDLLVNQPIASSAGTAAPAIINNGTVLNRGIELSVTHTKNIRDFNYTVTLNGATLYNEVLEVNPVIPGGAIGSDNITLVEKGYPIGSFYLYEMQGIFQDAADIFTHANQGSDIEPGDVKYKDQDGDGYITGKDRAHLGSPIPDFTAALNVSLAYKNWDMSMFFQGAYGQEIFSVLNRDIEGFYRPFNVTQRYFDNRWTGAGTSNQHPRASWDASGNNTRYSTRFLEDGSYTRLKNLQIGYKLPAGILERYGFSAVRIYVSGTNLLTFTKYQGMDPEMTVSDNALGQGDRAAGMDWGTYPSARSFNMGLNLTF</sequence>
<evidence type="ECO:0000256" key="1">
    <source>
        <dbReference type="ARBA" id="ARBA00004571"/>
    </source>
</evidence>
<dbReference type="Pfam" id="PF07715">
    <property type="entry name" value="Plug"/>
    <property type="match status" value="1"/>
</dbReference>
<evidence type="ECO:0000256" key="6">
    <source>
        <dbReference type="ARBA" id="ARBA00023136"/>
    </source>
</evidence>
<keyword evidence="3 8" id="KW-1134">Transmembrane beta strand</keyword>
<keyword evidence="14" id="KW-1185">Reference proteome</keyword>
<feature type="signal peptide" evidence="10">
    <location>
        <begin position="1"/>
        <end position="20"/>
    </location>
</feature>
<comment type="similarity">
    <text evidence="8 9">Belongs to the TonB-dependent receptor family.</text>
</comment>
<proteinExistence type="inferred from homology"/>
<feature type="chain" id="PRO_5019059579" evidence="10">
    <location>
        <begin position="21"/>
        <end position="1019"/>
    </location>
</feature>
<feature type="domain" description="TonB-dependent receptor plug" evidence="12">
    <location>
        <begin position="115"/>
        <end position="220"/>
    </location>
</feature>
<dbReference type="NCBIfam" id="TIGR04057">
    <property type="entry name" value="SusC_RagA_signa"/>
    <property type="match status" value="1"/>
</dbReference>
<dbReference type="SUPFAM" id="SSF56935">
    <property type="entry name" value="Porins"/>
    <property type="match status" value="1"/>
</dbReference>
<evidence type="ECO:0000259" key="11">
    <source>
        <dbReference type="Pfam" id="PF00593"/>
    </source>
</evidence>
<dbReference type="InterPro" id="IPR037066">
    <property type="entry name" value="Plug_dom_sf"/>
</dbReference>
<dbReference type="Gene3D" id="2.40.170.20">
    <property type="entry name" value="TonB-dependent receptor, beta-barrel domain"/>
    <property type="match status" value="1"/>
</dbReference>
<dbReference type="NCBIfam" id="TIGR04056">
    <property type="entry name" value="OMP_RagA_SusC"/>
    <property type="match status" value="1"/>
</dbReference>
<dbReference type="Proteomes" id="UP000288227">
    <property type="component" value="Unassembled WGS sequence"/>
</dbReference>
<dbReference type="GO" id="GO:0009279">
    <property type="term" value="C:cell outer membrane"/>
    <property type="evidence" value="ECO:0007669"/>
    <property type="project" value="UniProtKB-SubCell"/>
</dbReference>
<keyword evidence="4 8" id="KW-0812">Transmembrane</keyword>
<dbReference type="SUPFAM" id="SSF49464">
    <property type="entry name" value="Carboxypeptidase regulatory domain-like"/>
    <property type="match status" value="1"/>
</dbReference>
<keyword evidence="13" id="KW-0675">Receptor</keyword>
<comment type="subcellular location">
    <subcellularLocation>
        <location evidence="1 8">Cell outer membrane</location>
        <topology evidence="1 8">Multi-pass membrane protein</topology>
    </subcellularLocation>
</comment>
<dbReference type="EMBL" id="BHXQ01000003">
    <property type="protein sequence ID" value="GCC51637.1"/>
    <property type="molecule type" value="Genomic_DNA"/>
</dbReference>
<evidence type="ECO:0000313" key="14">
    <source>
        <dbReference type="Proteomes" id="UP000288227"/>
    </source>
</evidence>
<gene>
    <name evidence="13" type="ORF">SanaruYs_18650</name>
</gene>
<dbReference type="AlphaFoldDB" id="A0A401U9S9"/>
<dbReference type="InterPro" id="IPR023997">
    <property type="entry name" value="TonB-dep_OMP_SusC/RagA_CS"/>
</dbReference>
<keyword evidence="10" id="KW-0732">Signal</keyword>
<accession>A0A401U9S9</accession>
<evidence type="ECO:0000256" key="7">
    <source>
        <dbReference type="ARBA" id="ARBA00023237"/>
    </source>
</evidence>
<dbReference type="InterPro" id="IPR036942">
    <property type="entry name" value="Beta-barrel_TonB_sf"/>
</dbReference>
<dbReference type="Gene3D" id="2.170.130.10">
    <property type="entry name" value="TonB-dependent receptor, plug domain"/>
    <property type="match status" value="1"/>
</dbReference>
<keyword evidence="7 8" id="KW-0998">Cell outer membrane</keyword>
<dbReference type="Gene3D" id="2.60.40.1120">
    <property type="entry name" value="Carboxypeptidase-like, regulatory domain"/>
    <property type="match status" value="1"/>
</dbReference>
<feature type="domain" description="TonB-dependent receptor-like beta-barrel" evidence="11">
    <location>
        <begin position="408"/>
        <end position="971"/>
    </location>
</feature>
<dbReference type="InterPro" id="IPR012910">
    <property type="entry name" value="Plug_dom"/>
</dbReference>
<protein>
    <submittedName>
        <fullName evidence="13">TonB-dependent receptor</fullName>
    </submittedName>
</protein>
<organism evidence="13 14">
    <name type="scientific">Chryseotalea sanaruensis</name>
    <dbReference type="NCBI Taxonomy" id="2482724"/>
    <lineage>
        <taxon>Bacteria</taxon>
        <taxon>Pseudomonadati</taxon>
        <taxon>Bacteroidota</taxon>
        <taxon>Cytophagia</taxon>
        <taxon>Cytophagales</taxon>
        <taxon>Chryseotaleaceae</taxon>
        <taxon>Chryseotalea</taxon>
    </lineage>
</organism>
<dbReference type="InterPro" id="IPR023996">
    <property type="entry name" value="TonB-dep_OMP_SusC/RagA"/>
</dbReference>
<evidence type="ECO:0000256" key="5">
    <source>
        <dbReference type="ARBA" id="ARBA00023077"/>
    </source>
</evidence>
<keyword evidence="6 8" id="KW-0472">Membrane</keyword>
<keyword evidence="5 9" id="KW-0798">TonB box</keyword>
<dbReference type="PROSITE" id="PS52016">
    <property type="entry name" value="TONB_DEPENDENT_REC_3"/>
    <property type="match status" value="1"/>
</dbReference>
<evidence type="ECO:0000256" key="9">
    <source>
        <dbReference type="RuleBase" id="RU003357"/>
    </source>
</evidence>
<dbReference type="RefSeq" id="WP_127122292.1">
    <property type="nucleotide sequence ID" value="NZ_BHXQ01000003.1"/>
</dbReference>
<reference evidence="13 14" key="1">
    <citation type="submission" date="2018-11" db="EMBL/GenBank/DDBJ databases">
        <title>Chryseotalea sanarue gen. nov., sp., nov., a member of the family Cytophagaceae, isolated from a brackish lake in Hamamatsu Japan.</title>
        <authorList>
            <person name="Maejima Y."/>
            <person name="Iino T."/>
            <person name="Muraguchi Y."/>
            <person name="Fukuda K."/>
            <person name="Ohkuma M."/>
            <person name="Moriuchi R."/>
            <person name="Dohra H."/>
            <person name="Kimbara K."/>
            <person name="Shintani M."/>
        </authorList>
    </citation>
    <scope>NUCLEOTIDE SEQUENCE [LARGE SCALE GENOMIC DNA]</scope>
    <source>
        <strain evidence="13 14">Ys</strain>
    </source>
</reference>
<dbReference type="OrthoDB" id="9768177at2"/>
<dbReference type="InterPro" id="IPR008969">
    <property type="entry name" value="CarboxyPept-like_regulatory"/>
</dbReference>
<evidence type="ECO:0000256" key="3">
    <source>
        <dbReference type="ARBA" id="ARBA00022452"/>
    </source>
</evidence>
<name>A0A401U9S9_9BACT</name>
<evidence type="ECO:0000259" key="12">
    <source>
        <dbReference type="Pfam" id="PF07715"/>
    </source>
</evidence>
<dbReference type="Pfam" id="PF00593">
    <property type="entry name" value="TonB_dep_Rec_b-barrel"/>
    <property type="match status" value="1"/>
</dbReference>
<evidence type="ECO:0000256" key="10">
    <source>
        <dbReference type="SAM" id="SignalP"/>
    </source>
</evidence>
<dbReference type="InterPro" id="IPR039426">
    <property type="entry name" value="TonB-dep_rcpt-like"/>
</dbReference>
<evidence type="ECO:0000256" key="8">
    <source>
        <dbReference type="PROSITE-ProRule" id="PRU01360"/>
    </source>
</evidence>
<comment type="caution">
    <text evidence="13">The sequence shown here is derived from an EMBL/GenBank/DDBJ whole genome shotgun (WGS) entry which is preliminary data.</text>
</comment>
<evidence type="ECO:0000256" key="4">
    <source>
        <dbReference type="ARBA" id="ARBA00022692"/>
    </source>
</evidence>
<dbReference type="Pfam" id="PF13715">
    <property type="entry name" value="CarbopepD_reg_2"/>
    <property type="match status" value="1"/>
</dbReference>
<keyword evidence="2 8" id="KW-0813">Transport</keyword>
<evidence type="ECO:0000313" key="13">
    <source>
        <dbReference type="EMBL" id="GCC51637.1"/>
    </source>
</evidence>
<dbReference type="InterPro" id="IPR000531">
    <property type="entry name" value="Beta-barrel_TonB"/>
</dbReference>